<name>A0A3E4QWF2_9ACTN</name>
<dbReference type="RefSeq" id="WP_117679174.1">
    <property type="nucleotide sequence ID" value="NZ_CAJJKC010000007.1"/>
</dbReference>
<evidence type="ECO:0000313" key="2">
    <source>
        <dbReference type="Proteomes" id="UP000260943"/>
    </source>
</evidence>
<reference evidence="1 2" key="1">
    <citation type="submission" date="2018-08" db="EMBL/GenBank/DDBJ databases">
        <title>A genome reference for cultivated species of the human gut microbiota.</title>
        <authorList>
            <person name="Zou Y."/>
            <person name="Xue W."/>
            <person name="Luo G."/>
        </authorList>
    </citation>
    <scope>NUCLEOTIDE SEQUENCE [LARGE SCALE GENOMIC DNA]</scope>
    <source>
        <strain evidence="1 2">TF08-14</strain>
    </source>
</reference>
<accession>A0A3E4QWF2</accession>
<dbReference type="Proteomes" id="UP000260943">
    <property type="component" value="Unassembled WGS sequence"/>
</dbReference>
<protein>
    <submittedName>
        <fullName evidence="1">Uncharacterized protein</fullName>
    </submittedName>
</protein>
<evidence type="ECO:0000313" key="1">
    <source>
        <dbReference type="EMBL" id="RGL11163.1"/>
    </source>
</evidence>
<dbReference type="AlphaFoldDB" id="A0A3E4QWF2"/>
<sequence>MIPIDAFMALYDALPGSDEIELQFFGERPHDYMVIKDEDCAIFQAYGNGEHAWVSFPSIGDLIAADLPDGICLARDWDELEVVIVDSTWVLPNEWDIADLEKRFSISLG</sequence>
<comment type="caution">
    <text evidence="1">The sequence shown here is derived from an EMBL/GenBank/DDBJ whole genome shotgun (WGS) entry which is preliminary data.</text>
</comment>
<organism evidence="1 2">
    <name type="scientific">Collinsella tanakaei</name>
    <dbReference type="NCBI Taxonomy" id="626935"/>
    <lineage>
        <taxon>Bacteria</taxon>
        <taxon>Bacillati</taxon>
        <taxon>Actinomycetota</taxon>
        <taxon>Coriobacteriia</taxon>
        <taxon>Coriobacteriales</taxon>
        <taxon>Coriobacteriaceae</taxon>
        <taxon>Collinsella</taxon>
    </lineage>
</organism>
<dbReference type="EMBL" id="QSRJ01000003">
    <property type="protein sequence ID" value="RGL11163.1"/>
    <property type="molecule type" value="Genomic_DNA"/>
</dbReference>
<gene>
    <name evidence="1" type="ORF">DXC81_03350</name>
</gene>
<proteinExistence type="predicted"/>